<comment type="caution">
    <text evidence="7">The sequence shown here is derived from an EMBL/GenBank/DDBJ whole genome shotgun (WGS) entry which is preliminary data.</text>
</comment>
<evidence type="ECO:0000256" key="2">
    <source>
        <dbReference type="ARBA" id="ARBA00022490"/>
    </source>
</evidence>
<keyword evidence="5 6" id="KW-0269">Exonuclease</keyword>
<dbReference type="EMBL" id="JACHEN010000016">
    <property type="protein sequence ID" value="MBB6216632.1"/>
    <property type="molecule type" value="Genomic_DNA"/>
</dbReference>
<evidence type="ECO:0000256" key="3">
    <source>
        <dbReference type="ARBA" id="ARBA00022722"/>
    </source>
</evidence>
<dbReference type="HAMAP" id="MF_00337">
    <property type="entry name" value="Exonuc_7_S"/>
    <property type="match status" value="1"/>
</dbReference>
<dbReference type="Proteomes" id="UP000579281">
    <property type="component" value="Unassembled WGS sequence"/>
</dbReference>
<dbReference type="NCBIfam" id="TIGR01280">
    <property type="entry name" value="xseB"/>
    <property type="match status" value="1"/>
</dbReference>
<dbReference type="InterPro" id="IPR003761">
    <property type="entry name" value="Exonuc_VII_S"/>
</dbReference>
<evidence type="ECO:0000256" key="4">
    <source>
        <dbReference type="ARBA" id="ARBA00022801"/>
    </source>
</evidence>
<dbReference type="AlphaFoldDB" id="A0A841L0D5"/>
<name>A0A841L0D5_9FIRM</name>
<gene>
    <name evidence="6" type="primary">xseB</name>
    <name evidence="7" type="ORF">HNQ80_002736</name>
</gene>
<sequence length="90" mass="10503">MKTQKQNNDKTDLSFEEAMTRLDEIVKILDEGKLSLDDTLILYEEGINLYRCCSNLLDKTEQRITILGKNNSNEYEEFDYKELGVDKNGF</sequence>
<keyword evidence="2 6" id="KW-0963">Cytoplasm</keyword>
<dbReference type="GO" id="GO:0008855">
    <property type="term" value="F:exodeoxyribonuclease VII activity"/>
    <property type="evidence" value="ECO:0007669"/>
    <property type="project" value="UniProtKB-UniRule"/>
</dbReference>
<reference evidence="7 8" key="1">
    <citation type="submission" date="2020-08" db="EMBL/GenBank/DDBJ databases">
        <title>Genomic Encyclopedia of Type Strains, Phase IV (KMG-IV): sequencing the most valuable type-strain genomes for metagenomic binning, comparative biology and taxonomic classification.</title>
        <authorList>
            <person name="Goeker M."/>
        </authorList>
    </citation>
    <scope>NUCLEOTIDE SEQUENCE [LARGE SCALE GENOMIC DNA]</scope>
    <source>
        <strain evidence="7 8">DSM 103526</strain>
    </source>
</reference>
<evidence type="ECO:0000313" key="8">
    <source>
        <dbReference type="Proteomes" id="UP000579281"/>
    </source>
</evidence>
<dbReference type="RefSeq" id="WP_207727011.1">
    <property type="nucleotide sequence ID" value="NZ_JACHEN010000016.1"/>
</dbReference>
<dbReference type="InterPro" id="IPR037004">
    <property type="entry name" value="Exonuc_VII_ssu_sf"/>
</dbReference>
<keyword evidence="8" id="KW-1185">Reference proteome</keyword>
<keyword evidence="4 6" id="KW-0378">Hydrolase</keyword>
<organism evidence="7 8">
    <name type="scientific">Anaerosolibacter carboniphilus</name>
    <dbReference type="NCBI Taxonomy" id="1417629"/>
    <lineage>
        <taxon>Bacteria</taxon>
        <taxon>Bacillati</taxon>
        <taxon>Bacillota</taxon>
        <taxon>Clostridia</taxon>
        <taxon>Peptostreptococcales</taxon>
        <taxon>Thermotaleaceae</taxon>
        <taxon>Anaerosolibacter</taxon>
    </lineage>
</organism>
<comment type="subunit">
    <text evidence="6">Heterooligomer composed of large and small subunits.</text>
</comment>
<dbReference type="GO" id="GO:0009318">
    <property type="term" value="C:exodeoxyribonuclease VII complex"/>
    <property type="evidence" value="ECO:0007669"/>
    <property type="project" value="UniProtKB-UniRule"/>
</dbReference>
<dbReference type="EC" id="3.1.11.6" evidence="6"/>
<proteinExistence type="inferred from homology"/>
<comment type="subcellular location">
    <subcellularLocation>
        <location evidence="6">Cytoplasm</location>
    </subcellularLocation>
</comment>
<comment type="function">
    <text evidence="6">Bidirectionally degrades single-stranded DNA into large acid-insoluble oligonucleotides, which are then degraded further into small acid-soluble oligonucleotides.</text>
</comment>
<dbReference type="GO" id="GO:0005829">
    <property type="term" value="C:cytosol"/>
    <property type="evidence" value="ECO:0007669"/>
    <property type="project" value="TreeGrafter"/>
</dbReference>
<evidence type="ECO:0000313" key="7">
    <source>
        <dbReference type="EMBL" id="MBB6216632.1"/>
    </source>
</evidence>
<comment type="catalytic activity">
    <reaction evidence="6">
        <text>Exonucleolytic cleavage in either 5'- to 3'- or 3'- to 5'-direction to yield nucleoside 5'-phosphates.</text>
        <dbReference type="EC" id="3.1.11.6"/>
    </reaction>
</comment>
<dbReference type="Pfam" id="PF02609">
    <property type="entry name" value="Exonuc_VII_S"/>
    <property type="match status" value="1"/>
</dbReference>
<dbReference type="PANTHER" id="PTHR34137:SF1">
    <property type="entry name" value="EXODEOXYRIBONUCLEASE 7 SMALL SUBUNIT"/>
    <property type="match status" value="1"/>
</dbReference>
<keyword evidence="3 6" id="KW-0540">Nuclease</keyword>
<accession>A0A841L0D5</accession>
<protein>
    <recommendedName>
        <fullName evidence="6">Exodeoxyribonuclease 7 small subunit</fullName>
        <ecNumber evidence="6">3.1.11.6</ecNumber>
    </recommendedName>
    <alternativeName>
        <fullName evidence="6">Exodeoxyribonuclease VII small subunit</fullName>
        <shortName evidence="6">Exonuclease VII small subunit</shortName>
    </alternativeName>
</protein>
<dbReference type="Gene3D" id="1.10.287.1040">
    <property type="entry name" value="Exonuclease VII, small subunit"/>
    <property type="match status" value="1"/>
</dbReference>
<comment type="similarity">
    <text evidence="1 6">Belongs to the XseB family.</text>
</comment>
<evidence type="ECO:0000256" key="6">
    <source>
        <dbReference type="HAMAP-Rule" id="MF_00337"/>
    </source>
</evidence>
<dbReference type="SUPFAM" id="SSF116842">
    <property type="entry name" value="XseB-like"/>
    <property type="match status" value="1"/>
</dbReference>
<dbReference type="GO" id="GO:0006308">
    <property type="term" value="P:DNA catabolic process"/>
    <property type="evidence" value="ECO:0007669"/>
    <property type="project" value="UniProtKB-UniRule"/>
</dbReference>
<evidence type="ECO:0000256" key="5">
    <source>
        <dbReference type="ARBA" id="ARBA00022839"/>
    </source>
</evidence>
<evidence type="ECO:0000256" key="1">
    <source>
        <dbReference type="ARBA" id="ARBA00009998"/>
    </source>
</evidence>
<dbReference type="PANTHER" id="PTHR34137">
    <property type="entry name" value="EXODEOXYRIBONUCLEASE 7 SMALL SUBUNIT"/>
    <property type="match status" value="1"/>
</dbReference>